<name>A0A1A9UKH9_GLOAU</name>
<dbReference type="AlphaFoldDB" id="A0A1A9UKH9"/>
<dbReference type="SUPFAM" id="SSF51717">
    <property type="entry name" value="Dihydropteroate synthetase-like"/>
    <property type="match status" value="1"/>
</dbReference>
<evidence type="ECO:0000256" key="2">
    <source>
        <dbReference type="ARBA" id="ARBA00022485"/>
    </source>
</evidence>
<evidence type="ECO:0000256" key="5">
    <source>
        <dbReference type="ARBA" id="ARBA00023004"/>
    </source>
</evidence>
<dbReference type="InterPro" id="IPR016425">
    <property type="entry name" value="IspG_bac"/>
</dbReference>
<dbReference type="STRING" id="7395.A0A1A9UKH9"/>
<dbReference type="InterPro" id="IPR058579">
    <property type="entry name" value="IspG_C"/>
</dbReference>
<dbReference type="InterPro" id="IPR011005">
    <property type="entry name" value="Dihydropteroate_synth-like_sf"/>
</dbReference>
<dbReference type="InterPro" id="IPR045854">
    <property type="entry name" value="NO2/SO3_Rdtase_4Fe4S_sf"/>
</dbReference>
<dbReference type="InterPro" id="IPR004588">
    <property type="entry name" value="IspG_bac-typ"/>
</dbReference>
<feature type="domain" description="IspG TIM-barrel" evidence="8">
    <location>
        <begin position="13"/>
        <end position="251"/>
    </location>
</feature>
<reference evidence="10" key="1">
    <citation type="submission" date="2020-05" db="UniProtKB">
        <authorList>
            <consortium name="EnsemblMetazoa"/>
        </authorList>
    </citation>
    <scope>IDENTIFICATION</scope>
    <source>
        <strain evidence="10">TTRI</strain>
    </source>
</reference>
<dbReference type="GO" id="GO:0051539">
    <property type="term" value="F:4 iron, 4 sulfur cluster binding"/>
    <property type="evidence" value="ECO:0007669"/>
    <property type="project" value="UniProtKB-KW"/>
</dbReference>
<dbReference type="GO" id="GO:0016114">
    <property type="term" value="P:terpenoid biosynthetic process"/>
    <property type="evidence" value="ECO:0007669"/>
    <property type="project" value="InterPro"/>
</dbReference>
<evidence type="ECO:0000259" key="8">
    <source>
        <dbReference type="Pfam" id="PF04551"/>
    </source>
</evidence>
<evidence type="ECO:0000256" key="7">
    <source>
        <dbReference type="ARBA" id="ARBA00023229"/>
    </source>
</evidence>
<keyword evidence="11" id="KW-1185">Reference proteome</keyword>
<sequence>MNQTIPITRRKSKKIYVKNVPVGGNSPISVQSMTNTCTTDIESTIKQINQLKKAGAEIIRISIPTLEAAQAFKIIKKQVTIPIVADIHFDYRIALKSAEYGADCLRINPGNIGNLKRIKSVISIAKEKKIPIRIGVNSGSLEKDIQEKYGIQNPRALFESAMRHVNILDKLNFSNFKVSVKSSDVLTCIKAYQLLASSIEQPLHLGITESGSIMNGTVKSAIGIGLLLYLGIGDTLRVSLASDPINEVKIGFHILQALNIRKRGINFIACPTCARQEFDVINVINTLESRLDDITTPMDVSIIGCMVNGIGEAKKADIGISGYRNKSIVYENGIVALANSLYVQKELPDVYVLEFPIDYSITIECKNYGIWVLCFDMKDLKKEGIGNFSK</sequence>
<organism evidence="10 11">
    <name type="scientific">Glossina austeni</name>
    <name type="common">Savannah tsetse fly</name>
    <dbReference type="NCBI Taxonomy" id="7395"/>
    <lineage>
        <taxon>Eukaryota</taxon>
        <taxon>Metazoa</taxon>
        <taxon>Ecdysozoa</taxon>
        <taxon>Arthropoda</taxon>
        <taxon>Hexapoda</taxon>
        <taxon>Insecta</taxon>
        <taxon>Pterygota</taxon>
        <taxon>Neoptera</taxon>
        <taxon>Endopterygota</taxon>
        <taxon>Diptera</taxon>
        <taxon>Brachycera</taxon>
        <taxon>Muscomorpha</taxon>
        <taxon>Hippoboscoidea</taxon>
        <taxon>Glossinidae</taxon>
        <taxon>Glossina</taxon>
    </lineage>
</organism>
<dbReference type="InterPro" id="IPR058578">
    <property type="entry name" value="IspG_TIM"/>
</dbReference>
<evidence type="ECO:0000256" key="6">
    <source>
        <dbReference type="ARBA" id="ARBA00023014"/>
    </source>
</evidence>
<feature type="domain" description="IspG C-terminal" evidence="9">
    <location>
        <begin position="266"/>
        <end position="335"/>
    </location>
</feature>
<dbReference type="GO" id="GO:0046429">
    <property type="term" value="F:4-hydroxy-3-methylbut-2-en-1-yl diphosphate synthase activity (ferredoxin)"/>
    <property type="evidence" value="ECO:0007669"/>
    <property type="project" value="InterPro"/>
</dbReference>
<dbReference type="Gene3D" id="3.20.20.20">
    <property type="entry name" value="Dihydropteroate synthase-like"/>
    <property type="match status" value="1"/>
</dbReference>
<keyword evidence="5" id="KW-0408">Iron</keyword>
<protein>
    <recommendedName>
        <fullName evidence="12">4-hydroxy-3-methylbut-2-en-1-yl diphosphate synthase</fullName>
    </recommendedName>
</protein>
<dbReference type="Gene3D" id="3.30.413.10">
    <property type="entry name" value="Sulfite Reductase Hemoprotein, domain 1"/>
    <property type="match status" value="1"/>
</dbReference>
<accession>A0A1A9UKH9</accession>
<keyword evidence="4" id="KW-0560">Oxidoreductase</keyword>
<evidence type="ECO:0008006" key="12">
    <source>
        <dbReference type="Google" id="ProtNLM"/>
    </source>
</evidence>
<evidence type="ECO:0000256" key="1">
    <source>
        <dbReference type="ARBA" id="ARBA00001966"/>
    </source>
</evidence>
<evidence type="ECO:0000256" key="4">
    <source>
        <dbReference type="ARBA" id="ARBA00023002"/>
    </source>
</evidence>
<dbReference type="HAMAP" id="MF_00159">
    <property type="entry name" value="IspG"/>
    <property type="match status" value="1"/>
</dbReference>
<dbReference type="PANTHER" id="PTHR30454">
    <property type="entry name" value="4-HYDROXY-3-METHYLBUT-2-EN-1-YL DIPHOSPHATE SYNTHASE"/>
    <property type="match status" value="1"/>
</dbReference>
<keyword evidence="7" id="KW-0414">Isoprene biosynthesis</keyword>
<evidence type="ECO:0000313" key="10">
    <source>
        <dbReference type="EnsemblMetazoa" id="GAUT007570-PA"/>
    </source>
</evidence>
<dbReference type="EnsemblMetazoa" id="GAUT007570-RA">
    <property type="protein sequence ID" value="GAUT007570-PA"/>
    <property type="gene ID" value="GAUT007570"/>
</dbReference>
<keyword evidence="6" id="KW-0411">Iron-sulfur</keyword>
<proteinExistence type="inferred from homology"/>
<dbReference type="PIRSF" id="PIRSF004640">
    <property type="entry name" value="IspG"/>
    <property type="match status" value="1"/>
</dbReference>
<keyword evidence="3" id="KW-0479">Metal-binding</keyword>
<dbReference type="SUPFAM" id="SSF56014">
    <property type="entry name" value="Nitrite and sulphite reductase 4Fe-4S domain-like"/>
    <property type="match status" value="1"/>
</dbReference>
<dbReference type="Proteomes" id="UP000078200">
    <property type="component" value="Unassembled WGS sequence"/>
</dbReference>
<comment type="cofactor">
    <cofactor evidence="1">
        <name>[4Fe-4S] cluster</name>
        <dbReference type="ChEBI" id="CHEBI:49883"/>
    </cofactor>
</comment>
<dbReference type="GO" id="GO:0005506">
    <property type="term" value="F:iron ion binding"/>
    <property type="evidence" value="ECO:0007669"/>
    <property type="project" value="InterPro"/>
</dbReference>
<dbReference type="NCBIfam" id="TIGR00612">
    <property type="entry name" value="ispG_gcpE"/>
    <property type="match status" value="1"/>
</dbReference>
<dbReference type="Pfam" id="PF04551">
    <property type="entry name" value="GcpE"/>
    <property type="match status" value="1"/>
</dbReference>
<dbReference type="PANTHER" id="PTHR30454:SF0">
    <property type="entry name" value="4-HYDROXY-3-METHYLBUT-2-EN-1-YL DIPHOSPHATE SYNTHASE (FERREDOXIN), CHLOROPLASTIC"/>
    <property type="match status" value="1"/>
</dbReference>
<dbReference type="VEuPathDB" id="VectorBase:GAUT007570"/>
<evidence type="ECO:0000313" key="11">
    <source>
        <dbReference type="Proteomes" id="UP000078200"/>
    </source>
</evidence>
<dbReference type="Pfam" id="PF26540">
    <property type="entry name" value="GcpE_C"/>
    <property type="match status" value="1"/>
</dbReference>
<dbReference type="FunFam" id="3.20.20.20:FF:000001">
    <property type="entry name" value="4-hydroxy-3-methylbut-2-en-1-yl diphosphate synthase (flavodoxin)"/>
    <property type="match status" value="1"/>
</dbReference>
<evidence type="ECO:0000259" key="9">
    <source>
        <dbReference type="Pfam" id="PF26540"/>
    </source>
</evidence>
<keyword evidence="2" id="KW-0004">4Fe-4S</keyword>
<evidence type="ECO:0000256" key="3">
    <source>
        <dbReference type="ARBA" id="ARBA00022723"/>
    </source>
</evidence>
<dbReference type="NCBIfam" id="NF001540">
    <property type="entry name" value="PRK00366.1"/>
    <property type="match status" value="1"/>
</dbReference>